<evidence type="ECO:0000256" key="1">
    <source>
        <dbReference type="ARBA" id="ARBA00010491"/>
    </source>
</evidence>
<sequence>MKYIKLYLLLALIIVSCKTVQETTETVKIETPSVVDTREIQGGMWLPSLLEGVNETEMQQLGSKLTAKDIYDVNNSSLKDAIVHFNGGCTSEIISPNGLLLTNHHCGYGAIQSHSSVDHDYLKDGFWAMSYEEELANPNMSVTFIKRIDDVTSEVFEGVTNEMDEASKMKLINQNILKVNKAAQKETWQDSNIKSFYDGNQYILFVTEKYTDVRLVGAPPSAIGKFGADTDNWMWPRHTGDFSMFRIYADANNKPADYSKENVPYKPNHYLPISLDGVAEKDFTLVFGFPGRTNEYLPAVGVDQIVNVLNPAKIEVRENALKIVDTYMRKDPAIKIKYASKFASIANYWKKWIGENQGIEKSNAIQKKRDLETEFSNIVAEKDLVGYSTLLADFETLYKEIESVSLARDYWVEVAYRNVELLNITFSAYQLEQAYLRGGEEAFEGRREAVLNSYESKFKNYSAEVDKPVFEKLVALYAQKSPKNYSPSNLQGVNFKELANEIYSNSKLTTLEEAQEMLTGSAEEVIKKLNEDKAYEFGKEFHTIFYNKIEPKFQQLNMELAAVQKKYMKALMEVFPNKRFFPDANSTLRVTYGQVRGYEPKDGIYYNTTTYLKGVMEKYVPGDYEFDVPQKLQDLYKAKDYGQYAENGKMPVCFIGTNHTTGGNSGSPAIDAYGNLIGLNFDRVWEGTMSDMNYDPDICRNIMVDIRYVLFIVDKYAGAKRLIEEMTLVHPKQ</sequence>
<dbReference type="EMBL" id="QTTQ01000011">
    <property type="protein sequence ID" value="REE80346.1"/>
    <property type="molecule type" value="Genomic_DNA"/>
</dbReference>
<organism evidence="8 9">
    <name type="scientific">Lutibacter oceani</name>
    <dbReference type="NCBI Taxonomy" id="1853311"/>
    <lineage>
        <taxon>Bacteria</taxon>
        <taxon>Pseudomonadati</taxon>
        <taxon>Bacteroidota</taxon>
        <taxon>Flavobacteriia</taxon>
        <taxon>Flavobacteriales</taxon>
        <taxon>Flavobacteriaceae</taxon>
        <taxon>Lutibacter</taxon>
    </lineage>
</organism>
<dbReference type="GO" id="GO:0006508">
    <property type="term" value="P:proteolysis"/>
    <property type="evidence" value="ECO:0007669"/>
    <property type="project" value="UniProtKB-KW"/>
</dbReference>
<evidence type="ECO:0000256" key="2">
    <source>
        <dbReference type="ARBA" id="ARBA00022438"/>
    </source>
</evidence>
<reference evidence="8 9" key="1">
    <citation type="submission" date="2018-08" db="EMBL/GenBank/DDBJ databases">
        <title>Genomic Encyclopedia of Type Strains, Phase III (KMG-III): the genomes of soil and plant-associated and newly described type strains.</title>
        <authorList>
            <person name="Whitman W."/>
        </authorList>
    </citation>
    <scope>NUCLEOTIDE SEQUENCE [LARGE SCALE GENOMIC DNA]</scope>
    <source>
        <strain evidence="8 9">325-5</strain>
    </source>
</reference>
<feature type="chain" id="PRO_5023153784" description="Dipeptidyl-peptidase" evidence="7">
    <location>
        <begin position="22"/>
        <end position="733"/>
    </location>
</feature>
<evidence type="ECO:0000256" key="7">
    <source>
        <dbReference type="RuleBase" id="RU366067"/>
    </source>
</evidence>
<protein>
    <recommendedName>
        <fullName evidence="7">Dipeptidyl-peptidase</fullName>
        <ecNumber evidence="7">3.4.14.-</ecNumber>
    </recommendedName>
</protein>
<dbReference type="SUPFAM" id="SSF50494">
    <property type="entry name" value="Trypsin-like serine proteases"/>
    <property type="match status" value="1"/>
</dbReference>
<dbReference type="InterPro" id="IPR009003">
    <property type="entry name" value="Peptidase_S1_PA"/>
</dbReference>
<proteinExistence type="inferred from homology"/>
<dbReference type="Pfam" id="PF10459">
    <property type="entry name" value="Peptidase_S46"/>
    <property type="match status" value="1"/>
</dbReference>
<evidence type="ECO:0000313" key="9">
    <source>
        <dbReference type="Proteomes" id="UP000256429"/>
    </source>
</evidence>
<feature type="signal peptide" evidence="7">
    <location>
        <begin position="1"/>
        <end position="21"/>
    </location>
</feature>
<dbReference type="RefSeq" id="WP_115880709.1">
    <property type="nucleotide sequence ID" value="NZ_QTTQ01000011.1"/>
</dbReference>
<evidence type="ECO:0000256" key="5">
    <source>
        <dbReference type="ARBA" id="ARBA00022801"/>
    </source>
</evidence>
<dbReference type="EC" id="3.4.14.-" evidence="7"/>
<evidence type="ECO:0000256" key="4">
    <source>
        <dbReference type="ARBA" id="ARBA00022729"/>
    </source>
</evidence>
<comment type="caution">
    <text evidence="8">The sequence shown here is derived from an EMBL/GenBank/DDBJ whole genome shotgun (WGS) entry which is preliminary data.</text>
</comment>
<accession>A0A3D9RT93</accession>
<keyword evidence="9" id="KW-1185">Reference proteome</keyword>
<name>A0A3D9RT93_9FLAO</name>
<comment type="similarity">
    <text evidence="1 7">Belongs to the peptidase S46 family.</text>
</comment>
<dbReference type="Proteomes" id="UP000256429">
    <property type="component" value="Unassembled WGS sequence"/>
</dbReference>
<gene>
    <name evidence="8" type="ORF">BX611_1988</name>
</gene>
<dbReference type="GO" id="GO:0043171">
    <property type="term" value="P:peptide catabolic process"/>
    <property type="evidence" value="ECO:0007669"/>
    <property type="project" value="UniProtKB-UniRule"/>
</dbReference>
<dbReference type="AlphaFoldDB" id="A0A3D9RT93"/>
<evidence type="ECO:0000313" key="8">
    <source>
        <dbReference type="EMBL" id="REE80346.1"/>
    </source>
</evidence>
<dbReference type="PANTHER" id="PTHR38469">
    <property type="entry name" value="PERIPLASMIC PEPTIDASE SUBFAMILY S1B"/>
    <property type="match status" value="1"/>
</dbReference>
<dbReference type="GO" id="GO:0008239">
    <property type="term" value="F:dipeptidyl-peptidase activity"/>
    <property type="evidence" value="ECO:0007669"/>
    <property type="project" value="UniProtKB-UniRule"/>
</dbReference>
<comment type="function">
    <text evidence="7">Catalyzes the removal of dipeptides from the N-terminus of oligopeptides.</text>
</comment>
<dbReference type="InterPro" id="IPR019500">
    <property type="entry name" value="Pep_S46"/>
</dbReference>
<dbReference type="PANTHER" id="PTHR38469:SF1">
    <property type="entry name" value="PERIPLASMIC PEPTIDASE SUBFAMILY S1B"/>
    <property type="match status" value="1"/>
</dbReference>
<dbReference type="OrthoDB" id="9805367at2"/>
<evidence type="ECO:0000256" key="6">
    <source>
        <dbReference type="ARBA" id="ARBA00022825"/>
    </source>
</evidence>
<keyword evidence="2 7" id="KW-0031">Aminopeptidase</keyword>
<keyword evidence="6 7" id="KW-0720">Serine protease</keyword>
<keyword evidence="3 7" id="KW-0645">Protease</keyword>
<dbReference type="PROSITE" id="PS51257">
    <property type="entry name" value="PROKAR_LIPOPROTEIN"/>
    <property type="match status" value="1"/>
</dbReference>
<dbReference type="GO" id="GO:0070009">
    <property type="term" value="F:serine-type aminopeptidase activity"/>
    <property type="evidence" value="ECO:0007669"/>
    <property type="project" value="UniProtKB-UniRule"/>
</dbReference>
<keyword evidence="4 7" id="KW-0732">Signal</keyword>
<evidence type="ECO:0000256" key="3">
    <source>
        <dbReference type="ARBA" id="ARBA00022670"/>
    </source>
</evidence>
<keyword evidence="5 7" id="KW-0378">Hydrolase</keyword>